<organism evidence="4 5">
    <name type="scientific">Meiothermus luteus</name>
    <dbReference type="NCBI Taxonomy" id="2026184"/>
    <lineage>
        <taxon>Bacteria</taxon>
        <taxon>Thermotogati</taxon>
        <taxon>Deinococcota</taxon>
        <taxon>Deinococci</taxon>
        <taxon>Thermales</taxon>
        <taxon>Thermaceae</taxon>
        <taxon>Meiothermus</taxon>
    </lineage>
</organism>
<dbReference type="EMBL" id="QWKZ01000019">
    <property type="protein sequence ID" value="RIH87719.1"/>
    <property type="molecule type" value="Genomic_DNA"/>
</dbReference>
<evidence type="ECO:0000259" key="3">
    <source>
        <dbReference type="SMART" id="SM00967"/>
    </source>
</evidence>
<dbReference type="SUPFAM" id="SSF75217">
    <property type="entry name" value="alpha/beta knot"/>
    <property type="match status" value="1"/>
</dbReference>
<dbReference type="OrthoDB" id="9794400at2"/>
<dbReference type="Gene3D" id="3.30.1330.30">
    <property type="match status" value="1"/>
</dbReference>
<dbReference type="AlphaFoldDB" id="A0A399EXE8"/>
<evidence type="ECO:0000256" key="1">
    <source>
        <dbReference type="ARBA" id="ARBA00022603"/>
    </source>
</evidence>
<reference evidence="4 5" key="1">
    <citation type="submission" date="2018-08" db="EMBL/GenBank/DDBJ databases">
        <title>Meiothermus luteus KCTC 52599 genome sequencing project.</title>
        <authorList>
            <person name="Da Costa M.S."/>
            <person name="Albuquerque L."/>
            <person name="Raposo P."/>
            <person name="Froufe H.J.C."/>
            <person name="Barroso C.S."/>
            <person name="Egas C."/>
        </authorList>
    </citation>
    <scope>NUCLEOTIDE SEQUENCE [LARGE SCALE GENOMIC DNA]</scope>
    <source>
        <strain evidence="4 5">KCTC 52599</strain>
    </source>
</reference>
<dbReference type="InterPro" id="IPR029028">
    <property type="entry name" value="Alpha/beta_knot_MTases"/>
</dbReference>
<dbReference type="SMART" id="SM00967">
    <property type="entry name" value="SpoU_sub_bind"/>
    <property type="match status" value="1"/>
</dbReference>
<dbReference type="GO" id="GO:0005829">
    <property type="term" value="C:cytosol"/>
    <property type="evidence" value="ECO:0007669"/>
    <property type="project" value="TreeGrafter"/>
</dbReference>
<dbReference type="Pfam" id="PF08032">
    <property type="entry name" value="SpoU_sub_bind"/>
    <property type="match status" value="1"/>
</dbReference>
<dbReference type="GO" id="GO:0006396">
    <property type="term" value="P:RNA processing"/>
    <property type="evidence" value="ECO:0007669"/>
    <property type="project" value="InterPro"/>
</dbReference>
<dbReference type="NCBIfam" id="TIGR00186">
    <property type="entry name" value="rRNA_methyl_3"/>
    <property type="match status" value="1"/>
</dbReference>
<gene>
    <name evidence="4" type="ORF">Mlute_00882</name>
</gene>
<dbReference type="GO" id="GO:0008173">
    <property type="term" value="F:RNA methyltransferase activity"/>
    <property type="evidence" value="ECO:0007669"/>
    <property type="project" value="InterPro"/>
</dbReference>
<dbReference type="Pfam" id="PF00588">
    <property type="entry name" value="SpoU_methylase"/>
    <property type="match status" value="1"/>
</dbReference>
<dbReference type="InterPro" id="IPR013123">
    <property type="entry name" value="SpoU_subst-bd"/>
</dbReference>
<comment type="caution">
    <text evidence="4">The sequence shown here is derived from an EMBL/GenBank/DDBJ whole genome shotgun (WGS) entry which is preliminary data.</text>
</comment>
<evidence type="ECO:0000313" key="5">
    <source>
        <dbReference type="Proteomes" id="UP000265800"/>
    </source>
</evidence>
<keyword evidence="5" id="KW-1185">Reference proteome</keyword>
<dbReference type="InterPro" id="IPR029064">
    <property type="entry name" value="Ribosomal_eL30-like_sf"/>
</dbReference>
<dbReference type="InterPro" id="IPR004441">
    <property type="entry name" value="rRNA_MeTrfase_TrmH"/>
</dbReference>
<evidence type="ECO:0000313" key="4">
    <source>
        <dbReference type="EMBL" id="RIH87719.1"/>
    </source>
</evidence>
<dbReference type="PANTHER" id="PTHR46429:SF1">
    <property type="entry name" value="23S RRNA (GUANOSINE-2'-O-)-METHYLTRANSFERASE RLMB"/>
    <property type="match status" value="1"/>
</dbReference>
<dbReference type="InterPro" id="IPR029026">
    <property type="entry name" value="tRNA_m1G_MTases_N"/>
</dbReference>
<sequence>MLIYGRNPVLEAVREGQVGQVWVARGVERWLLQELERLGATYKVVPRIELDQMVKTTQHQGLVAELESLAYADGEAPFRRAEARGELPLLVLLDGVTDPRNYGALIRSAFALGAHGVVTEARRSAPLSALVLKASAGAARRIPLVQVKNLPRYLEELKGRGLWIYGTSGKAEHTLGELDYRRPLAVVVGSEGEGMRRLVAERCDELLRIPLVEGAESLNAAVALGVVLYQVGLARRMPGLR</sequence>
<name>A0A399EXE8_9DEIN</name>
<dbReference type="Proteomes" id="UP000265800">
    <property type="component" value="Unassembled WGS sequence"/>
</dbReference>
<proteinExistence type="predicted"/>
<evidence type="ECO:0000256" key="2">
    <source>
        <dbReference type="ARBA" id="ARBA00022679"/>
    </source>
</evidence>
<dbReference type="PANTHER" id="PTHR46429">
    <property type="entry name" value="23S RRNA (GUANOSINE-2'-O-)-METHYLTRANSFERASE RLMB"/>
    <property type="match status" value="1"/>
</dbReference>
<protein>
    <submittedName>
        <fullName evidence="4">Putative TrmH family tRNA/rRNA methyltransferase</fullName>
        <ecNumber evidence="4">2.1.1.-</ecNumber>
    </submittedName>
</protein>
<dbReference type="Gene3D" id="3.40.1280.10">
    <property type="match status" value="1"/>
</dbReference>
<dbReference type="EC" id="2.1.1.-" evidence="4"/>
<dbReference type="InterPro" id="IPR001537">
    <property type="entry name" value="SpoU_MeTrfase"/>
</dbReference>
<dbReference type="GO" id="GO:0032259">
    <property type="term" value="P:methylation"/>
    <property type="evidence" value="ECO:0007669"/>
    <property type="project" value="UniProtKB-KW"/>
</dbReference>
<dbReference type="RefSeq" id="WP_119359547.1">
    <property type="nucleotide sequence ID" value="NZ_QWKZ01000019.1"/>
</dbReference>
<dbReference type="SUPFAM" id="SSF55315">
    <property type="entry name" value="L30e-like"/>
    <property type="match status" value="1"/>
</dbReference>
<accession>A0A399EXE8</accession>
<keyword evidence="2 4" id="KW-0808">Transferase</keyword>
<feature type="domain" description="RNA 2-O ribose methyltransferase substrate binding" evidence="3">
    <location>
        <begin position="2"/>
        <end position="72"/>
    </location>
</feature>
<dbReference type="CDD" id="cd18103">
    <property type="entry name" value="SpoU-like_RlmB"/>
    <property type="match status" value="1"/>
</dbReference>
<dbReference type="GO" id="GO:0003723">
    <property type="term" value="F:RNA binding"/>
    <property type="evidence" value="ECO:0007669"/>
    <property type="project" value="InterPro"/>
</dbReference>
<keyword evidence="1 4" id="KW-0489">Methyltransferase</keyword>